<name>A0AAE3E181_9FIRM</name>
<protein>
    <submittedName>
        <fullName evidence="1">Uncharacterized protein</fullName>
    </submittedName>
</protein>
<evidence type="ECO:0000313" key="2">
    <source>
        <dbReference type="Proteomes" id="UP001198242"/>
    </source>
</evidence>
<reference evidence="1 2" key="1">
    <citation type="submission" date="2021-10" db="EMBL/GenBank/DDBJ databases">
        <title>Anaerobic single-cell dispensing facilitates the cultivation of human gut bacteria.</title>
        <authorList>
            <person name="Afrizal A."/>
        </authorList>
    </citation>
    <scope>NUCLEOTIDE SEQUENCE [LARGE SCALE GENOMIC DNA]</scope>
    <source>
        <strain evidence="1 2">CLA-AA-H232</strain>
    </source>
</reference>
<sequence>MNIMIKLIIYTPQDYVEAVTGHRYTFDKNICAEIGKRLEDNGFSSLWDYSLSETGHVVQNKLSVVLVDVSEIKENGKKETEYRWFEVPEGFHEKSNTVNSKFELGRMVITANANKELDIPSVLQILLARYMQGDWGNLCESDKQLNDSALKYGDRIFASYTDANDRKFWIITEADRSATTVLLPEDY</sequence>
<organism evidence="1 2">
    <name type="scientific">Hominilimicola fabiformis</name>
    <dbReference type="NCBI Taxonomy" id="2885356"/>
    <lineage>
        <taxon>Bacteria</taxon>
        <taxon>Bacillati</taxon>
        <taxon>Bacillota</taxon>
        <taxon>Clostridia</taxon>
        <taxon>Eubacteriales</taxon>
        <taxon>Oscillospiraceae</taxon>
        <taxon>Hominilimicola</taxon>
    </lineage>
</organism>
<evidence type="ECO:0000313" key="1">
    <source>
        <dbReference type="EMBL" id="MCC2211708.1"/>
    </source>
</evidence>
<keyword evidence="2" id="KW-1185">Reference proteome</keyword>
<dbReference type="Proteomes" id="UP001198242">
    <property type="component" value="Unassembled WGS sequence"/>
</dbReference>
<dbReference type="RefSeq" id="WP_022229548.1">
    <property type="nucleotide sequence ID" value="NZ_JAJEQM010000023.1"/>
</dbReference>
<comment type="caution">
    <text evidence="1">The sequence shown here is derived from an EMBL/GenBank/DDBJ whole genome shotgun (WGS) entry which is preliminary data.</text>
</comment>
<accession>A0AAE3E181</accession>
<dbReference type="EMBL" id="JAJEQM010000023">
    <property type="protein sequence ID" value="MCC2211708.1"/>
    <property type="molecule type" value="Genomic_DNA"/>
</dbReference>
<gene>
    <name evidence="1" type="ORF">LKE05_13045</name>
</gene>
<proteinExistence type="predicted"/>
<dbReference type="AlphaFoldDB" id="A0AAE3E181"/>